<name>A0A1L9SF18_9EURO</name>
<dbReference type="GeneID" id="34609806"/>
<dbReference type="Proteomes" id="UP000184188">
    <property type="component" value="Unassembled WGS sequence"/>
</dbReference>
<protein>
    <submittedName>
        <fullName evidence="2">Uncharacterized protein</fullName>
    </submittedName>
</protein>
<accession>A0A1L9SF18</accession>
<proteinExistence type="predicted"/>
<dbReference type="AlphaFoldDB" id="A0A1L9SF18"/>
<feature type="region of interest" description="Disordered" evidence="1">
    <location>
        <begin position="1"/>
        <end position="70"/>
    </location>
</feature>
<gene>
    <name evidence="2" type="ORF">ASPZODRAFT_133735</name>
</gene>
<organism evidence="2 3">
    <name type="scientific">Penicilliopsis zonata CBS 506.65</name>
    <dbReference type="NCBI Taxonomy" id="1073090"/>
    <lineage>
        <taxon>Eukaryota</taxon>
        <taxon>Fungi</taxon>
        <taxon>Dikarya</taxon>
        <taxon>Ascomycota</taxon>
        <taxon>Pezizomycotina</taxon>
        <taxon>Eurotiomycetes</taxon>
        <taxon>Eurotiomycetidae</taxon>
        <taxon>Eurotiales</taxon>
        <taxon>Aspergillaceae</taxon>
        <taxon>Penicilliopsis</taxon>
    </lineage>
</organism>
<dbReference type="VEuPathDB" id="FungiDB:ASPZODRAFT_133735"/>
<evidence type="ECO:0000313" key="2">
    <source>
        <dbReference type="EMBL" id="OJJ45865.1"/>
    </source>
</evidence>
<evidence type="ECO:0000313" key="3">
    <source>
        <dbReference type="Proteomes" id="UP000184188"/>
    </source>
</evidence>
<feature type="compositionally biased region" description="Polar residues" evidence="1">
    <location>
        <begin position="23"/>
        <end position="33"/>
    </location>
</feature>
<reference evidence="3" key="1">
    <citation type="journal article" date="2017" name="Genome Biol.">
        <title>Comparative genomics reveals high biological diversity and specific adaptations in the industrially and medically important fungal genus Aspergillus.</title>
        <authorList>
            <person name="de Vries R.P."/>
            <person name="Riley R."/>
            <person name="Wiebenga A."/>
            <person name="Aguilar-Osorio G."/>
            <person name="Amillis S."/>
            <person name="Uchima C.A."/>
            <person name="Anderluh G."/>
            <person name="Asadollahi M."/>
            <person name="Askin M."/>
            <person name="Barry K."/>
            <person name="Battaglia E."/>
            <person name="Bayram O."/>
            <person name="Benocci T."/>
            <person name="Braus-Stromeyer S.A."/>
            <person name="Caldana C."/>
            <person name="Canovas D."/>
            <person name="Cerqueira G.C."/>
            <person name="Chen F."/>
            <person name="Chen W."/>
            <person name="Choi C."/>
            <person name="Clum A."/>
            <person name="Dos Santos R.A."/>
            <person name="Damasio A.R."/>
            <person name="Diallinas G."/>
            <person name="Emri T."/>
            <person name="Fekete E."/>
            <person name="Flipphi M."/>
            <person name="Freyberg S."/>
            <person name="Gallo A."/>
            <person name="Gournas C."/>
            <person name="Habgood R."/>
            <person name="Hainaut M."/>
            <person name="Harispe M.L."/>
            <person name="Henrissat B."/>
            <person name="Hilden K.S."/>
            <person name="Hope R."/>
            <person name="Hossain A."/>
            <person name="Karabika E."/>
            <person name="Karaffa L."/>
            <person name="Karanyi Z."/>
            <person name="Krasevec N."/>
            <person name="Kuo A."/>
            <person name="Kusch H."/>
            <person name="LaButti K."/>
            <person name="Lagendijk E.L."/>
            <person name="Lapidus A."/>
            <person name="Levasseur A."/>
            <person name="Lindquist E."/>
            <person name="Lipzen A."/>
            <person name="Logrieco A.F."/>
            <person name="MacCabe A."/>
            <person name="Maekelae M.R."/>
            <person name="Malavazi I."/>
            <person name="Melin P."/>
            <person name="Meyer V."/>
            <person name="Mielnichuk N."/>
            <person name="Miskei M."/>
            <person name="Molnar A.P."/>
            <person name="Mule G."/>
            <person name="Ngan C.Y."/>
            <person name="Orejas M."/>
            <person name="Orosz E."/>
            <person name="Ouedraogo J.P."/>
            <person name="Overkamp K.M."/>
            <person name="Park H.-S."/>
            <person name="Perrone G."/>
            <person name="Piumi F."/>
            <person name="Punt P.J."/>
            <person name="Ram A.F."/>
            <person name="Ramon A."/>
            <person name="Rauscher S."/>
            <person name="Record E."/>
            <person name="Riano-Pachon D.M."/>
            <person name="Robert V."/>
            <person name="Roehrig J."/>
            <person name="Ruller R."/>
            <person name="Salamov A."/>
            <person name="Salih N.S."/>
            <person name="Samson R.A."/>
            <person name="Sandor E."/>
            <person name="Sanguinetti M."/>
            <person name="Schuetze T."/>
            <person name="Sepcic K."/>
            <person name="Shelest E."/>
            <person name="Sherlock G."/>
            <person name="Sophianopoulou V."/>
            <person name="Squina F.M."/>
            <person name="Sun H."/>
            <person name="Susca A."/>
            <person name="Todd R.B."/>
            <person name="Tsang A."/>
            <person name="Unkles S.E."/>
            <person name="van de Wiele N."/>
            <person name="van Rossen-Uffink D."/>
            <person name="Oliveira J.V."/>
            <person name="Vesth T.C."/>
            <person name="Visser J."/>
            <person name="Yu J.-H."/>
            <person name="Zhou M."/>
            <person name="Andersen M.R."/>
            <person name="Archer D.B."/>
            <person name="Baker S.E."/>
            <person name="Benoit I."/>
            <person name="Brakhage A.A."/>
            <person name="Braus G.H."/>
            <person name="Fischer R."/>
            <person name="Frisvad J.C."/>
            <person name="Goldman G.H."/>
            <person name="Houbraken J."/>
            <person name="Oakley B."/>
            <person name="Pocsi I."/>
            <person name="Scazzocchio C."/>
            <person name="Seiboth B."/>
            <person name="vanKuyk P.A."/>
            <person name="Wortman J."/>
            <person name="Dyer P.S."/>
            <person name="Grigoriev I.V."/>
        </authorList>
    </citation>
    <scope>NUCLEOTIDE SEQUENCE [LARGE SCALE GENOMIC DNA]</scope>
    <source>
        <strain evidence="3">CBS 506.65</strain>
    </source>
</reference>
<evidence type="ECO:0000256" key="1">
    <source>
        <dbReference type="SAM" id="MobiDB-lite"/>
    </source>
</evidence>
<dbReference type="RefSeq" id="XP_022580375.1">
    <property type="nucleotide sequence ID" value="XM_022723341.1"/>
</dbReference>
<feature type="compositionally biased region" description="Basic and acidic residues" evidence="1">
    <location>
        <begin position="1"/>
        <end position="12"/>
    </location>
</feature>
<keyword evidence="3" id="KW-1185">Reference proteome</keyword>
<dbReference type="EMBL" id="KV878344">
    <property type="protein sequence ID" value="OJJ45865.1"/>
    <property type="molecule type" value="Genomic_DNA"/>
</dbReference>
<sequence length="81" mass="8265">MSYGRGADRQLEGRNLPGESPDGKSQASGTDRTGGSFLLPSPPQSITVKPPTKEKNTQVSPSIAAGGCSGPCFEGVGCLSR</sequence>